<evidence type="ECO:0000256" key="7">
    <source>
        <dbReference type="ARBA" id="ARBA00056181"/>
    </source>
</evidence>
<dbReference type="STRING" id="1385515.GCA_000423325_00558"/>
<evidence type="ECO:0000256" key="2">
    <source>
        <dbReference type="ARBA" id="ARBA00008107"/>
    </source>
</evidence>
<dbReference type="InterPro" id="IPR028366">
    <property type="entry name" value="PhoU"/>
</dbReference>
<dbReference type="OrthoDB" id="9814256at2"/>
<comment type="subcellular location">
    <subcellularLocation>
        <location evidence="1 8">Cytoplasm</location>
    </subcellularLocation>
</comment>
<accession>A0A0A0M6X4</accession>
<keyword evidence="11" id="KW-1185">Reference proteome</keyword>
<dbReference type="Pfam" id="PF01895">
    <property type="entry name" value="PhoU"/>
    <property type="match status" value="2"/>
</dbReference>
<dbReference type="eggNOG" id="COG0704">
    <property type="taxonomic scope" value="Bacteria"/>
</dbReference>
<comment type="similarity">
    <text evidence="2 8">Belongs to the PhoU family.</text>
</comment>
<dbReference type="GO" id="GO:0045936">
    <property type="term" value="P:negative regulation of phosphate metabolic process"/>
    <property type="evidence" value="ECO:0007669"/>
    <property type="project" value="InterPro"/>
</dbReference>
<evidence type="ECO:0000256" key="5">
    <source>
        <dbReference type="ARBA" id="ARBA00022490"/>
    </source>
</evidence>
<keyword evidence="5 8" id="KW-0963">Cytoplasm</keyword>
<evidence type="ECO:0000256" key="8">
    <source>
        <dbReference type="PIRNR" id="PIRNR003107"/>
    </source>
</evidence>
<evidence type="ECO:0000259" key="9">
    <source>
        <dbReference type="Pfam" id="PF01895"/>
    </source>
</evidence>
<dbReference type="SUPFAM" id="SSF109755">
    <property type="entry name" value="PhoU-like"/>
    <property type="match status" value="1"/>
</dbReference>
<keyword evidence="4 8" id="KW-0813">Transport</keyword>
<dbReference type="NCBIfam" id="TIGR02135">
    <property type="entry name" value="phoU_full"/>
    <property type="match status" value="1"/>
</dbReference>
<dbReference type="GO" id="GO:0006817">
    <property type="term" value="P:phosphate ion transport"/>
    <property type="evidence" value="ECO:0007669"/>
    <property type="project" value="UniProtKB-KW"/>
</dbReference>
<evidence type="ECO:0000256" key="3">
    <source>
        <dbReference type="ARBA" id="ARBA00011738"/>
    </source>
</evidence>
<comment type="caution">
    <text evidence="10">The sequence shown here is derived from an EMBL/GenBank/DDBJ whole genome shotgun (WGS) entry which is preliminary data.</text>
</comment>
<dbReference type="GO" id="GO:0030643">
    <property type="term" value="P:intracellular phosphate ion homeostasis"/>
    <property type="evidence" value="ECO:0007669"/>
    <property type="project" value="InterPro"/>
</dbReference>
<evidence type="ECO:0000256" key="6">
    <source>
        <dbReference type="ARBA" id="ARBA00022592"/>
    </source>
</evidence>
<comment type="subunit">
    <text evidence="3 8">Homodimer.</text>
</comment>
<dbReference type="AlphaFoldDB" id="A0A0A0M6X4"/>
<evidence type="ECO:0000256" key="1">
    <source>
        <dbReference type="ARBA" id="ARBA00004496"/>
    </source>
</evidence>
<feature type="domain" description="PhoU" evidence="9">
    <location>
        <begin position="23"/>
        <end position="109"/>
    </location>
</feature>
<reference evidence="10 11" key="1">
    <citation type="submission" date="2013-08" db="EMBL/GenBank/DDBJ databases">
        <title>Genomic analysis of Lysobacter defluvii.</title>
        <authorList>
            <person name="Wang Q."/>
            <person name="Wang G."/>
        </authorList>
    </citation>
    <scope>NUCLEOTIDE SEQUENCE [LARGE SCALE GENOMIC DNA]</scope>
    <source>
        <strain evidence="10 11">IMMIB APB-9</strain>
    </source>
</reference>
<evidence type="ECO:0000256" key="4">
    <source>
        <dbReference type="ARBA" id="ARBA00022448"/>
    </source>
</evidence>
<dbReference type="Gene3D" id="1.20.58.220">
    <property type="entry name" value="Phosphate transport system protein phou homolog 2, domain 2"/>
    <property type="match status" value="1"/>
</dbReference>
<evidence type="ECO:0000313" key="11">
    <source>
        <dbReference type="Proteomes" id="UP000030003"/>
    </source>
</evidence>
<evidence type="ECO:0000313" key="10">
    <source>
        <dbReference type="EMBL" id="KGO98835.1"/>
    </source>
</evidence>
<sequence>MNTPHDHIFRGLDEEQQRVHDGIVRMGEMAAAQLEAALDVVVRRDDRASARVVANDDAIDALEQEVTQEAVRLALRGPLARDLRFILAALRIAAAIERMGDYAANIAKRSAALSMAPPLPQVEALQALGRRAVDLIRQTTDAYRDEDADLAIQVRDADARIDADYSELYRDLVEHMGNEPRSITSATHLMFMAKNIERIGDHATNVAENVCYLVSGEDDLPPREKRDDSPSLAP</sequence>
<dbReference type="InterPro" id="IPR038078">
    <property type="entry name" value="PhoU-like_sf"/>
</dbReference>
<dbReference type="InterPro" id="IPR026022">
    <property type="entry name" value="PhoU_dom"/>
</dbReference>
<proteinExistence type="inferred from homology"/>
<name>A0A0A0M6X4_9GAMM</name>
<comment type="function">
    <text evidence="7 8">Plays a role in the regulation of phosphate uptake.</text>
</comment>
<dbReference type="Proteomes" id="UP000030003">
    <property type="component" value="Unassembled WGS sequence"/>
</dbReference>
<dbReference type="EMBL" id="AVBH01000046">
    <property type="protein sequence ID" value="KGO98835.1"/>
    <property type="molecule type" value="Genomic_DNA"/>
</dbReference>
<dbReference type="PIRSF" id="PIRSF003107">
    <property type="entry name" value="PhoU"/>
    <property type="match status" value="1"/>
</dbReference>
<gene>
    <name evidence="10" type="ORF">N791_13245</name>
</gene>
<dbReference type="FunFam" id="1.20.58.220:FF:000004">
    <property type="entry name" value="Phosphate-specific transport system accessory protein PhoU"/>
    <property type="match status" value="1"/>
</dbReference>
<organism evidence="10 11">
    <name type="scientific">Lysobacter defluvii IMMIB APB-9 = DSM 18482</name>
    <dbReference type="NCBI Taxonomy" id="1385515"/>
    <lineage>
        <taxon>Bacteria</taxon>
        <taxon>Pseudomonadati</taxon>
        <taxon>Pseudomonadota</taxon>
        <taxon>Gammaproteobacteria</taxon>
        <taxon>Lysobacterales</taxon>
        <taxon>Lysobacteraceae</taxon>
        <taxon>Novilysobacter</taxon>
    </lineage>
</organism>
<feature type="domain" description="PhoU" evidence="9">
    <location>
        <begin position="128"/>
        <end position="210"/>
    </location>
</feature>
<dbReference type="PANTHER" id="PTHR42930">
    <property type="entry name" value="PHOSPHATE-SPECIFIC TRANSPORT SYSTEM ACCESSORY PROTEIN PHOU"/>
    <property type="match status" value="1"/>
</dbReference>
<dbReference type="RefSeq" id="WP_027069073.1">
    <property type="nucleotide sequence ID" value="NZ_AUHT01000005.1"/>
</dbReference>
<dbReference type="GO" id="GO:0005737">
    <property type="term" value="C:cytoplasm"/>
    <property type="evidence" value="ECO:0007669"/>
    <property type="project" value="UniProtKB-SubCell"/>
</dbReference>
<dbReference type="PANTHER" id="PTHR42930:SF3">
    <property type="entry name" value="PHOSPHATE-SPECIFIC TRANSPORT SYSTEM ACCESSORY PROTEIN PHOU"/>
    <property type="match status" value="1"/>
</dbReference>
<keyword evidence="6 8" id="KW-0592">Phosphate transport</keyword>
<protein>
    <recommendedName>
        <fullName evidence="8">Phosphate-specific transport system accessory protein PhoU</fullName>
    </recommendedName>
</protein>